<feature type="compositionally biased region" description="Low complexity" evidence="2">
    <location>
        <begin position="28"/>
        <end position="58"/>
    </location>
</feature>
<dbReference type="AlphaFoldDB" id="A0A401REG7"/>
<name>A0A401REG7_CHIPU</name>
<evidence type="ECO:0000256" key="2">
    <source>
        <dbReference type="SAM" id="MobiDB-lite"/>
    </source>
</evidence>
<gene>
    <name evidence="3" type="ORF">chiPu_0020332</name>
</gene>
<evidence type="ECO:0000313" key="3">
    <source>
        <dbReference type="EMBL" id="GCC16542.1"/>
    </source>
</evidence>
<dbReference type="InterPro" id="IPR029089">
    <property type="entry name" value="DUF4660"/>
</dbReference>
<evidence type="ECO:0000256" key="1">
    <source>
        <dbReference type="ARBA" id="ARBA00008407"/>
    </source>
</evidence>
<sequence>MADRDPLSYFAGYGSSGSESESEPEPGPTAVGVRAGGAPAPAPAQAQAQAPASQAALPRPDELFSSVSRPSFLGRPRSGLINWDQRVVRAPEEMKMMGMTCLQRNARLKHFSRRRNVSEIKDKPTGRKVLLKRKSAFSGRSFP</sequence>
<dbReference type="Proteomes" id="UP000287033">
    <property type="component" value="Unassembled WGS sequence"/>
</dbReference>
<proteinExistence type="inferred from homology"/>
<dbReference type="PANTHER" id="PTHR31833:SF2">
    <property type="entry name" value="UPF0690 PROTEIN C1ORF52"/>
    <property type="match status" value="1"/>
</dbReference>
<comment type="caution">
    <text evidence="3">The sequence shown here is derived from an EMBL/GenBank/DDBJ whole genome shotgun (WGS) entry which is preliminary data.</text>
</comment>
<accession>A0A401REG7</accession>
<reference evidence="3 4" key="1">
    <citation type="journal article" date="2018" name="Nat. Ecol. Evol.">
        <title>Shark genomes provide insights into elasmobranch evolution and the origin of vertebrates.</title>
        <authorList>
            <person name="Hara Y"/>
            <person name="Yamaguchi K"/>
            <person name="Onimaru K"/>
            <person name="Kadota M"/>
            <person name="Koyanagi M"/>
            <person name="Keeley SD"/>
            <person name="Tatsumi K"/>
            <person name="Tanaka K"/>
            <person name="Motone F"/>
            <person name="Kageyama Y"/>
            <person name="Nozu R"/>
            <person name="Adachi N"/>
            <person name="Nishimura O"/>
            <person name="Nakagawa R"/>
            <person name="Tanegashima C"/>
            <person name="Kiyatake I"/>
            <person name="Matsumoto R"/>
            <person name="Murakumo K"/>
            <person name="Nishida K"/>
            <person name="Terakita A"/>
            <person name="Kuratani S"/>
            <person name="Sato K"/>
            <person name="Hyodo S Kuraku.S."/>
        </authorList>
    </citation>
    <scope>NUCLEOTIDE SEQUENCE [LARGE SCALE GENOMIC DNA]</scope>
</reference>
<evidence type="ECO:0000313" key="4">
    <source>
        <dbReference type="Proteomes" id="UP000287033"/>
    </source>
</evidence>
<dbReference type="Pfam" id="PF15559">
    <property type="entry name" value="DUF4660"/>
    <property type="match status" value="1"/>
</dbReference>
<dbReference type="OrthoDB" id="1906229at2759"/>
<dbReference type="PANTHER" id="PTHR31833">
    <property type="entry name" value="UPF0690 PROTEIN C1ORF52"/>
    <property type="match status" value="1"/>
</dbReference>
<keyword evidence="4" id="KW-1185">Reference proteome</keyword>
<organism evidence="3 4">
    <name type="scientific">Chiloscyllium punctatum</name>
    <name type="common">Brownbanded bambooshark</name>
    <name type="synonym">Hemiscyllium punctatum</name>
    <dbReference type="NCBI Taxonomy" id="137246"/>
    <lineage>
        <taxon>Eukaryota</taxon>
        <taxon>Metazoa</taxon>
        <taxon>Chordata</taxon>
        <taxon>Craniata</taxon>
        <taxon>Vertebrata</taxon>
        <taxon>Chondrichthyes</taxon>
        <taxon>Elasmobranchii</taxon>
        <taxon>Galeomorphii</taxon>
        <taxon>Galeoidea</taxon>
        <taxon>Orectolobiformes</taxon>
        <taxon>Hemiscylliidae</taxon>
        <taxon>Chiloscyllium</taxon>
    </lineage>
</organism>
<dbReference type="EMBL" id="BEZZ01002522">
    <property type="protein sequence ID" value="GCC16542.1"/>
    <property type="molecule type" value="Genomic_DNA"/>
</dbReference>
<feature type="region of interest" description="Disordered" evidence="2">
    <location>
        <begin position="1"/>
        <end position="61"/>
    </location>
</feature>
<protein>
    <submittedName>
        <fullName evidence="3">Uncharacterized protein</fullName>
    </submittedName>
</protein>
<comment type="similarity">
    <text evidence="1">Belongs to the UPF0690 family.</text>
</comment>